<feature type="chain" id="PRO_5046414277" description="Ricin-type beta-trefoil lectin protein" evidence="1">
    <location>
        <begin position="24"/>
        <end position="161"/>
    </location>
</feature>
<comment type="caution">
    <text evidence="2">The sequence shown here is derived from an EMBL/GenBank/DDBJ whole genome shotgun (WGS) entry which is preliminary data.</text>
</comment>
<dbReference type="PROSITE" id="PS50231">
    <property type="entry name" value="RICIN_B_LECTIN"/>
    <property type="match status" value="1"/>
</dbReference>
<keyword evidence="1" id="KW-0732">Signal</keyword>
<evidence type="ECO:0000256" key="1">
    <source>
        <dbReference type="SAM" id="SignalP"/>
    </source>
</evidence>
<feature type="signal peptide" evidence="1">
    <location>
        <begin position="1"/>
        <end position="23"/>
    </location>
</feature>
<dbReference type="Proteomes" id="UP001500037">
    <property type="component" value="Unassembled WGS sequence"/>
</dbReference>
<reference evidence="3" key="1">
    <citation type="journal article" date="2019" name="Int. J. Syst. Evol. Microbiol.">
        <title>The Global Catalogue of Microorganisms (GCM) 10K type strain sequencing project: providing services to taxonomists for standard genome sequencing and annotation.</title>
        <authorList>
            <consortium name="The Broad Institute Genomics Platform"/>
            <consortium name="The Broad Institute Genome Sequencing Center for Infectious Disease"/>
            <person name="Wu L."/>
            <person name="Ma J."/>
        </authorList>
    </citation>
    <scope>NUCLEOTIDE SEQUENCE [LARGE SCALE GENOMIC DNA]</scope>
    <source>
        <strain evidence="3">JCM 13004</strain>
    </source>
</reference>
<dbReference type="InterPro" id="IPR035992">
    <property type="entry name" value="Ricin_B-like_lectins"/>
</dbReference>
<name>A0ABP4HQA5_9ACTN</name>
<gene>
    <name evidence="2" type="ORF">GCM10009665_69040</name>
</gene>
<sequence length="161" mass="15972">MLQKTFAAVGLAAAALAATAAPAATAPAGCGGTGWGAIVNVGDQLKVGLASSDLTSPTAAVMGGYTAYGWVLTAGSWYTVSACGHSGPQLGEQPGYTSGSLVELATGYGDSTAWNVVSAGSGASYIKDYLGQNCLTDNGSGRQLTFTTCAPGSPAQEWRLP</sequence>
<proteinExistence type="predicted"/>
<dbReference type="SUPFAM" id="SSF50370">
    <property type="entry name" value="Ricin B-like lectins"/>
    <property type="match status" value="1"/>
</dbReference>
<dbReference type="EMBL" id="BAAALF010000213">
    <property type="protein sequence ID" value="GAA1270927.1"/>
    <property type="molecule type" value="Genomic_DNA"/>
</dbReference>
<accession>A0ABP4HQA5</accession>
<evidence type="ECO:0008006" key="4">
    <source>
        <dbReference type="Google" id="ProtNLM"/>
    </source>
</evidence>
<evidence type="ECO:0000313" key="2">
    <source>
        <dbReference type="EMBL" id="GAA1270927.1"/>
    </source>
</evidence>
<organism evidence="2 3">
    <name type="scientific">Kitasatospora nipponensis</name>
    <dbReference type="NCBI Taxonomy" id="258049"/>
    <lineage>
        <taxon>Bacteria</taxon>
        <taxon>Bacillati</taxon>
        <taxon>Actinomycetota</taxon>
        <taxon>Actinomycetes</taxon>
        <taxon>Kitasatosporales</taxon>
        <taxon>Streptomycetaceae</taxon>
        <taxon>Kitasatospora</taxon>
    </lineage>
</organism>
<protein>
    <recommendedName>
        <fullName evidence="4">Ricin-type beta-trefoil lectin protein</fullName>
    </recommendedName>
</protein>
<evidence type="ECO:0000313" key="3">
    <source>
        <dbReference type="Proteomes" id="UP001500037"/>
    </source>
</evidence>
<dbReference type="RefSeq" id="WP_344446135.1">
    <property type="nucleotide sequence ID" value="NZ_BAAALF010000213.1"/>
</dbReference>
<keyword evidence="3" id="KW-1185">Reference proteome</keyword>